<gene>
    <name evidence="1" type="ORF">OIU80_12175</name>
</gene>
<name>A0A9X3C1C3_9FLAO</name>
<sequence length="112" mass="13039">MKLEYAKHEIDYIEEYQKKGYTSNYLFENGCLIDTETKYSYKPEEIFIVAQHRYEGMSNPDDMSILYIIETANFEKGTFLLGYGPTSDLEASEFFKDIPESNCSDKESINNP</sequence>
<comment type="caution">
    <text evidence="1">The sequence shown here is derived from an EMBL/GenBank/DDBJ whole genome shotgun (WGS) entry which is preliminary data.</text>
</comment>
<protein>
    <recommendedName>
        <fullName evidence="3">Phosphoribosylpyrophosphate synthetase</fullName>
    </recommendedName>
</protein>
<dbReference type="AlphaFoldDB" id="A0A9X3C1C3"/>
<dbReference type="EMBL" id="JAOZEV010000009">
    <property type="protein sequence ID" value="MCV9933040.1"/>
    <property type="molecule type" value="Genomic_DNA"/>
</dbReference>
<accession>A0A9X3C1C3</accession>
<proteinExistence type="predicted"/>
<keyword evidence="2" id="KW-1185">Reference proteome</keyword>
<evidence type="ECO:0000313" key="1">
    <source>
        <dbReference type="EMBL" id="MCV9933040.1"/>
    </source>
</evidence>
<dbReference type="RefSeq" id="WP_264287277.1">
    <property type="nucleotide sequence ID" value="NZ_JAOZEV010000009.1"/>
</dbReference>
<organism evidence="1 2">
    <name type="scientific">Flavobacterium frigoritolerans</name>
    <dbReference type="NCBI Taxonomy" id="2987686"/>
    <lineage>
        <taxon>Bacteria</taxon>
        <taxon>Pseudomonadati</taxon>
        <taxon>Bacteroidota</taxon>
        <taxon>Flavobacteriia</taxon>
        <taxon>Flavobacteriales</taxon>
        <taxon>Flavobacteriaceae</taxon>
        <taxon>Flavobacterium</taxon>
    </lineage>
</organism>
<evidence type="ECO:0008006" key="3">
    <source>
        <dbReference type="Google" id="ProtNLM"/>
    </source>
</evidence>
<evidence type="ECO:0000313" key="2">
    <source>
        <dbReference type="Proteomes" id="UP001151133"/>
    </source>
</evidence>
<reference evidence="1" key="1">
    <citation type="submission" date="2022-10" db="EMBL/GenBank/DDBJ databases">
        <title>Two novel species of Flavobacterium.</title>
        <authorList>
            <person name="Liu Q."/>
            <person name="Xin Y.-H."/>
        </authorList>
    </citation>
    <scope>NUCLEOTIDE SEQUENCE</scope>
    <source>
        <strain evidence="1">LS1R47</strain>
    </source>
</reference>
<dbReference type="Proteomes" id="UP001151133">
    <property type="component" value="Unassembled WGS sequence"/>
</dbReference>